<evidence type="ECO:0008006" key="4">
    <source>
        <dbReference type="Google" id="ProtNLM"/>
    </source>
</evidence>
<reference evidence="2" key="1">
    <citation type="submission" date="2021-01" db="EMBL/GenBank/DDBJ databases">
        <title>Adiantum capillus-veneris genome.</title>
        <authorList>
            <person name="Fang Y."/>
            <person name="Liao Q."/>
        </authorList>
    </citation>
    <scope>NUCLEOTIDE SEQUENCE</scope>
    <source>
        <strain evidence="2">H3</strain>
        <tissue evidence="2">Leaf</tissue>
    </source>
</reference>
<keyword evidence="3" id="KW-1185">Reference proteome</keyword>
<dbReference type="EMBL" id="JABFUD020000002">
    <property type="protein sequence ID" value="KAI5083617.1"/>
    <property type="molecule type" value="Genomic_DNA"/>
</dbReference>
<proteinExistence type="predicted"/>
<sequence length="109" mass="12059">MIIYWLNLTMGCSWIFLPLPLSTSASGQERERERERERSAMSVCLPSSRYSTLPTFASSLPPQRGVMRGARPMVLSANKPVEGSLCERVRSNDNISQGGGHMGTWDVVA</sequence>
<gene>
    <name evidence="2" type="ORF">GOP47_0003360</name>
</gene>
<evidence type="ECO:0000313" key="3">
    <source>
        <dbReference type="Proteomes" id="UP000886520"/>
    </source>
</evidence>
<dbReference type="Proteomes" id="UP000886520">
    <property type="component" value="Chromosome 3"/>
</dbReference>
<feature type="signal peptide" evidence="1">
    <location>
        <begin position="1"/>
        <end position="27"/>
    </location>
</feature>
<evidence type="ECO:0000313" key="2">
    <source>
        <dbReference type="EMBL" id="KAI5083617.1"/>
    </source>
</evidence>
<organism evidence="2 3">
    <name type="scientific">Adiantum capillus-veneris</name>
    <name type="common">Maidenhair fern</name>
    <dbReference type="NCBI Taxonomy" id="13818"/>
    <lineage>
        <taxon>Eukaryota</taxon>
        <taxon>Viridiplantae</taxon>
        <taxon>Streptophyta</taxon>
        <taxon>Embryophyta</taxon>
        <taxon>Tracheophyta</taxon>
        <taxon>Polypodiopsida</taxon>
        <taxon>Polypodiidae</taxon>
        <taxon>Polypodiales</taxon>
        <taxon>Pteridineae</taxon>
        <taxon>Pteridaceae</taxon>
        <taxon>Vittarioideae</taxon>
        <taxon>Adiantum</taxon>
    </lineage>
</organism>
<keyword evidence="1" id="KW-0732">Signal</keyword>
<protein>
    <recommendedName>
        <fullName evidence="4">Secreted protein</fullName>
    </recommendedName>
</protein>
<evidence type="ECO:0000256" key="1">
    <source>
        <dbReference type="SAM" id="SignalP"/>
    </source>
</evidence>
<accession>A0A9D4ZS72</accession>
<comment type="caution">
    <text evidence="2">The sequence shown here is derived from an EMBL/GenBank/DDBJ whole genome shotgun (WGS) entry which is preliminary data.</text>
</comment>
<feature type="chain" id="PRO_5039572654" description="Secreted protein" evidence="1">
    <location>
        <begin position="28"/>
        <end position="109"/>
    </location>
</feature>
<dbReference type="AlphaFoldDB" id="A0A9D4ZS72"/>
<name>A0A9D4ZS72_ADICA</name>